<evidence type="ECO:0000313" key="3">
    <source>
        <dbReference type="EMBL" id="OFA35038.1"/>
    </source>
</evidence>
<comment type="caution">
    <text evidence="3">The sequence shown here is derived from an EMBL/GenBank/DDBJ whole genome shotgun (WGS) entry which is preliminary data.</text>
</comment>
<dbReference type="InterPro" id="IPR002104">
    <property type="entry name" value="Integrase_catalytic"/>
</dbReference>
<keyword evidence="1" id="KW-0233">DNA recombination</keyword>
<proteinExistence type="predicted"/>
<dbReference type="CDD" id="cd01189">
    <property type="entry name" value="INT_ICEBs1_C_like"/>
    <property type="match status" value="1"/>
</dbReference>
<dbReference type="Pfam" id="PF00589">
    <property type="entry name" value="Phage_integrase"/>
    <property type="match status" value="1"/>
</dbReference>
<evidence type="ECO:0000259" key="2">
    <source>
        <dbReference type="PROSITE" id="PS51898"/>
    </source>
</evidence>
<evidence type="ECO:0000313" key="4">
    <source>
        <dbReference type="Proteomes" id="UP000175684"/>
    </source>
</evidence>
<dbReference type="GO" id="GO:0006310">
    <property type="term" value="P:DNA recombination"/>
    <property type="evidence" value="ECO:0007669"/>
    <property type="project" value="UniProtKB-KW"/>
</dbReference>
<dbReference type="InterPro" id="IPR013762">
    <property type="entry name" value="Integrase-like_cat_sf"/>
</dbReference>
<organism evidence="3 4">
    <name type="scientific">Bifidobacterium adolescentis</name>
    <dbReference type="NCBI Taxonomy" id="1680"/>
    <lineage>
        <taxon>Bacteria</taxon>
        <taxon>Bacillati</taxon>
        <taxon>Actinomycetota</taxon>
        <taxon>Actinomycetes</taxon>
        <taxon>Bifidobacteriales</taxon>
        <taxon>Bifidobacteriaceae</taxon>
        <taxon>Bifidobacterium</taxon>
    </lineage>
</organism>
<dbReference type="PROSITE" id="PS51898">
    <property type="entry name" value="TYR_RECOMBINASE"/>
    <property type="match status" value="1"/>
</dbReference>
<accession>A0A1E7Y0M5</accession>
<dbReference type="GO" id="GO:0015074">
    <property type="term" value="P:DNA integration"/>
    <property type="evidence" value="ECO:0007669"/>
    <property type="project" value="InterPro"/>
</dbReference>
<evidence type="ECO:0000256" key="1">
    <source>
        <dbReference type="ARBA" id="ARBA00023172"/>
    </source>
</evidence>
<dbReference type="InterPro" id="IPR050090">
    <property type="entry name" value="Tyrosine_recombinase_XerCD"/>
</dbReference>
<gene>
    <name evidence="3" type="ORF">BBK15_05255</name>
</gene>
<dbReference type="Proteomes" id="UP000175684">
    <property type="component" value="Unassembled WGS sequence"/>
</dbReference>
<dbReference type="PANTHER" id="PTHR30349">
    <property type="entry name" value="PHAGE INTEGRASE-RELATED"/>
    <property type="match status" value="1"/>
</dbReference>
<sequence>MESITANDIEEWLGSFNQAGAARKAWAVLRAILRLAYRKGVTDNDVTRREIRLPHLRRYEPRVLDARQVRRLLKGFYGHALEAWLLVSVCAGLRRCESVGIEWADLDLRRGTVTVKRSVQWVAGHETVTDPKTDQSRRTVALPRFAVKRLAQLRHGKTGRLVGDLNANQVAAHYTSWCQRMKLPCVPPRNLRHTFGTLAIAAGADISVVARQLGHSDIKTTARYYLRPDLSVLRSLQRAWERLIIGAA</sequence>
<dbReference type="AlphaFoldDB" id="A0A1E7Y0M5"/>
<dbReference type="InterPro" id="IPR011010">
    <property type="entry name" value="DNA_brk_join_enz"/>
</dbReference>
<reference evidence="3 4" key="1">
    <citation type="submission" date="2016-07" db="EMBL/GenBank/DDBJ databases">
        <title>Draft Genome Sequence of Bifidobacterium adolescentis strain Km 4.</title>
        <authorList>
            <person name="Danilenko V.N."/>
        </authorList>
    </citation>
    <scope>NUCLEOTIDE SEQUENCE [LARGE SCALE GENOMIC DNA]</scope>
    <source>
        <strain evidence="3 4">Km 4</strain>
    </source>
</reference>
<dbReference type="GO" id="GO:0003677">
    <property type="term" value="F:DNA binding"/>
    <property type="evidence" value="ECO:0007669"/>
    <property type="project" value="InterPro"/>
</dbReference>
<feature type="domain" description="Tyr recombinase" evidence="2">
    <location>
        <begin position="59"/>
        <end position="238"/>
    </location>
</feature>
<dbReference type="SUPFAM" id="SSF56349">
    <property type="entry name" value="DNA breaking-rejoining enzymes"/>
    <property type="match status" value="1"/>
</dbReference>
<name>A0A1E7Y0M5_BIFAD</name>
<protein>
    <submittedName>
        <fullName evidence="3">Recombinase</fullName>
    </submittedName>
</protein>
<dbReference type="Gene3D" id="1.10.443.10">
    <property type="entry name" value="Intergrase catalytic core"/>
    <property type="match status" value="1"/>
</dbReference>
<dbReference type="EMBL" id="MAXD01000003">
    <property type="protein sequence ID" value="OFA35038.1"/>
    <property type="molecule type" value="Genomic_DNA"/>
</dbReference>
<dbReference type="PANTHER" id="PTHR30349:SF64">
    <property type="entry name" value="PROPHAGE INTEGRASE INTD-RELATED"/>
    <property type="match status" value="1"/>
</dbReference>